<dbReference type="Proteomes" id="UP001054945">
    <property type="component" value="Unassembled WGS sequence"/>
</dbReference>
<organism evidence="1 2">
    <name type="scientific">Caerostris extrusa</name>
    <name type="common">Bark spider</name>
    <name type="synonym">Caerostris bankana</name>
    <dbReference type="NCBI Taxonomy" id="172846"/>
    <lineage>
        <taxon>Eukaryota</taxon>
        <taxon>Metazoa</taxon>
        <taxon>Ecdysozoa</taxon>
        <taxon>Arthropoda</taxon>
        <taxon>Chelicerata</taxon>
        <taxon>Arachnida</taxon>
        <taxon>Araneae</taxon>
        <taxon>Araneomorphae</taxon>
        <taxon>Entelegynae</taxon>
        <taxon>Araneoidea</taxon>
        <taxon>Araneidae</taxon>
        <taxon>Caerostris</taxon>
    </lineage>
</organism>
<evidence type="ECO:0000313" key="2">
    <source>
        <dbReference type="Proteomes" id="UP001054945"/>
    </source>
</evidence>
<reference evidence="1 2" key="1">
    <citation type="submission" date="2021-06" db="EMBL/GenBank/DDBJ databases">
        <title>Caerostris extrusa draft genome.</title>
        <authorList>
            <person name="Kono N."/>
            <person name="Arakawa K."/>
        </authorList>
    </citation>
    <scope>NUCLEOTIDE SEQUENCE [LARGE SCALE GENOMIC DNA]</scope>
</reference>
<protein>
    <submittedName>
        <fullName evidence="1">Uncharacterized protein</fullName>
    </submittedName>
</protein>
<proteinExistence type="predicted"/>
<keyword evidence="2" id="KW-1185">Reference proteome</keyword>
<sequence>MLQPFTTPPPSNNSTHLKKMATSLSPHSLSLLHPFRKVLKAFFLLEKKNKIPFRLDLRLLDPKIGSFFLYKNGHPHPQANVFLFRVLFSKRHFKIDLTFPLRREGANVFLFRVLFSKRHFKIDLTFLSGGKGVKKYDSSPEKPIRGTFASTPFPIPDSCSQHPELPFPGKQSFPLPENAFNITPGIEIQFPGKTGDEEGVLSHDGKGTLSINSKDETNAKRNSPPCYPICHTSIPQPKRTACIPNEVLRLATTGPNRIKLWPE</sequence>
<name>A0AAV4MB74_CAEEX</name>
<dbReference type="AlphaFoldDB" id="A0AAV4MB74"/>
<gene>
    <name evidence="1" type="ORF">CEXT_508801</name>
</gene>
<comment type="caution">
    <text evidence="1">The sequence shown here is derived from an EMBL/GenBank/DDBJ whole genome shotgun (WGS) entry which is preliminary data.</text>
</comment>
<accession>A0AAV4MB74</accession>
<dbReference type="EMBL" id="BPLR01002013">
    <property type="protein sequence ID" value="GIX68982.1"/>
    <property type="molecule type" value="Genomic_DNA"/>
</dbReference>
<evidence type="ECO:0000313" key="1">
    <source>
        <dbReference type="EMBL" id="GIX68982.1"/>
    </source>
</evidence>